<organism evidence="2 3">
    <name type="scientific">Diplocarpon rosae</name>
    <dbReference type="NCBI Taxonomy" id="946125"/>
    <lineage>
        <taxon>Eukaryota</taxon>
        <taxon>Fungi</taxon>
        <taxon>Dikarya</taxon>
        <taxon>Ascomycota</taxon>
        <taxon>Pezizomycotina</taxon>
        <taxon>Leotiomycetes</taxon>
        <taxon>Helotiales</taxon>
        <taxon>Drepanopezizaceae</taxon>
        <taxon>Diplocarpon</taxon>
    </lineage>
</organism>
<reference evidence="2" key="1">
    <citation type="submission" date="2023-06" db="EMBL/GenBank/DDBJ databases">
        <title>Draft genome of Marssonina rosae.</title>
        <authorList>
            <person name="Cheng Q."/>
        </authorList>
    </citation>
    <scope>NUCLEOTIDE SEQUENCE</scope>
    <source>
        <strain evidence="2">R4</strain>
    </source>
</reference>
<evidence type="ECO:0000313" key="3">
    <source>
        <dbReference type="Proteomes" id="UP001285354"/>
    </source>
</evidence>
<name>A0AAD9T345_9HELO</name>
<feature type="chain" id="PRO_5042165165" description="Apple domain-containing protein" evidence="1">
    <location>
        <begin position="22"/>
        <end position="255"/>
    </location>
</feature>
<keyword evidence="1" id="KW-0732">Signal</keyword>
<protein>
    <recommendedName>
        <fullName evidence="4">Apple domain-containing protein</fullName>
    </recommendedName>
</protein>
<accession>A0AAD9T345</accession>
<comment type="caution">
    <text evidence="2">The sequence shown here is derived from an EMBL/GenBank/DDBJ whole genome shotgun (WGS) entry which is preliminary data.</text>
</comment>
<dbReference type="Proteomes" id="UP001285354">
    <property type="component" value="Unassembled WGS sequence"/>
</dbReference>
<sequence length="255" mass="25651">MITMFAAVTAIVLAILPFGIATSCAVSGADEWPTNNDFTGAPFLSNSGAFEGAQDVASCASYCKQDQSCVTRCLALIMQGQCNAVGGSACDESTGAGSSIPNPADDFIKKSRKRNTLDCNSSETCFRYTDGSLLCVDLGTGLYHDDTDGNGSLVDGTYTAESGQVQTGTGTPADTATNTVTASRRTSAVSAATLTASTKSSTAIDAANTSPAITFTSLATETSAVATSATSNAAIALQQAAPVAGALGLVVGFIL</sequence>
<dbReference type="AlphaFoldDB" id="A0AAD9T345"/>
<evidence type="ECO:0008006" key="4">
    <source>
        <dbReference type="Google" id="ProtNLM"/>
    </source>
</evidence>
<feature type="signal peptide" evidence="1">
    <location>
        <begin position="1"/>
        <end position="21"/>
    </location>
</feature>
<evidence type="ECO:0000256" key="1">
    <source>
        <dbReference type="SAM" id="SignalP"/>
    </source>
</evidence>
<gene>
    <name evidence="2" type="ORF">QTJ16_002858</name>
</gene>
<proteinExistence type="predicted"/>
<keyword evidence="3" id="KW-1185">Reference proteome</keyword>
<evidence type="ECO:0000313" key="2">
    <source>
        <dbReference type="EMBL" id="KAK2628212.1"/>
    </source>
</evidence>
<dbReference type="EMBL" id="JAUBYV010000003">
    <property type="protein sequence ID" value="KAK2628212.1"/>
    <property type="molecule type" value="Genomic_DNA"/>
</dbReference>